<dbReference type="AlphaFoldDB" id="A0AAE1VUE9"/>
<organism evidence="1 2">
    <name type="scientific">Anisodus tanguticus</name>
    <dbReference type="NCBI Taxonomy" id="243964"/>
    <lineage>
        <taxon>Eukaryota</taxon>
        <taxon>Viridiplantae</taxon>
        <taxon>Streptophyta</taxon>
        <taxon>Embryophyta</taxon>
        <taxon>Tracheophyta</taxon>
        <taxon>Spermatophyta</taxon>
        <taxon>Magnoliopsida</taxon>
        <taxon>eudicotyledons</taxon>
        <taxon>Gunneridae</taxon>
        <taxon>Pentapetalae</taxon>
        <taxon>asterids</taxon>
        <taxon>lamiids</taxon>
        <taxon>Solanales</taxon>
        <taxon>Solanaceae</taxon>
        <taxon>Solanoideae</taxon>
        <taxon>Hyoscyameae</taxon>
        <taxon>Anisodus</taxon>
    </lineage>
</organism>
<proteinExistence type="predicted"/>
<evidence type="ECO:0008006" key="3">
    <source>
        <dbReference type="Google" id="ProtNLM"/>
    </source>
</evidence>
<reference evidence="1" key="1">
    <citation type="submission" date="2023-12" db="EMBL/GenBank/DDBJ databases">
        <title>Genome assembly of Anisodus tanguticus.</title>
        <authorList>
            <person name="Wang Y.-J."/>
        </authorList>
    </citation>
    <scope>NUCLEOTIDE SEQUENCE</scope>
    <source>
        <strain evidence="1">KB-2021</strain>
        <tissue evidence="1">Leaf</tissue>
    </source>
</reference>
<gene>
    <name evidence="1" type="ORF">RND71_008639</name>
</gene>
<protein>
    <recommendedName>
        <fullName evidence="3">Reverse transcriptase domain-containing protein</fullName>
    </recommendedName>
</protein>
<dbReference type="Proteomes" id="UP001291623">
    <property type="component" value="Unassembled WGS sequence"/>
</dbReference>
<evidence type="ECO:0000313" key="2">
    <source>
        <dbReference type="Proteomes" id="UP001291623"/>
    </source>
</evidence>
<dbReference type="EMBL" id="JAVYJV010000004">
    <property type="protein sequence ID" value="KAK4373255.1"/>
    <property type="molecule type" value="Genomic_DNA"/>
</dbReference>
<sequence>MDGLTQQIQGEVPWCMLFADDIVLIDETRSGVNDKLDVWRQTLESKGFMLSSTKTEYLECKFSNGRDLETSMEVRLGTQVIPKKESFKNYKKLISSLVTYAEYYVGSVRFIVIFSFNGNRQNAVVGLSRKGKSLVFKNPDFVVTPLSRSMGRTHDDYPKNLCFLRGIWRLTHHNQ</sequence>
<evidence type="ECO:0000313" key="1">
    <source>
        <dbReference type="EMBL" id="KAK4373255.1"/>
    </source>
</evidence>
<keyword evidence="2" id="KW-1185">Reference proteome</keyword>
<comment type="caution">
    <text evidence="1">The sequence shown here is derived from an EMBL/GenBank/DDBJ whole genome shotgun (WGS) entry which is preliminary data.</text>
</comment>
<name>A0AAE1VUE9_9SOLA</name>
<accession>A0AAE1VUE9</accession>